<dbReference type="PANTHER" id="PTHR11632">
    <property type="entry name" value="SUCCINATE DEHYDROGENASE 2 FLAVOPROTEIN SUBUNIT"/>
    <property type="match status" value="1"/>
</dbReference>
<dbReference type="InterPro" id="IPR015939">
    <property type="entry name" value="Fum_Rdtase/Succ_DH_flav-like_C"/>
</dbReference>
<dbReference type="RefSeq" id="WP_130452582.1">
    <property type="nucleotide sequence ID" value="NZ_QYAG01000004.1"/>
</dbReference>
<dbReference type="EC" id="1.4.3.16" evidence="4"/>
<feature type="domain" description="Fumarate reductase/succinate dehydrogenase flavoprotein-like C-terminal" evidence="13">
    <location>
        <begin position="455"/>
        <end position="542"/>
    </location>
</feature>
<feature type="domain" description="FAD-dependent oxidoreductase 2 FAD-binding" evidence="12">
    <location>
        <begin position="18"/>
        <end position="398"/>
    </location>
</feature>
<dbReference type="OrthoDB" id="9805351at2"/>
<keyword evidence="7" id="KW-0560">Oxidoreductase</keyword>
<dbReference type="InterPro" id="IPR036188">
    <property type="entry name" value="FAD/NAD-bd_sf"/>
</dbReference>
<reference evidence="14 15" key="1">
    <citation type="journal article" date="2015" name="Stand. Genomic Sci.">
        <title>Genomic Encyclopedia of Bacterial and Archaeal Type Strains, Phase III: the genomes of soil and plant-associated and newly described type strains.</title>
        <authorList>
            <person name="Whitman W.B."/>
            <person name="Woyke T."/>
            <person name="Klenk H.P."/>
            <person name="Zhou Y."/>
            <person name="Lilburn T.G."/>
            <person name="Beck B.J."/>
            <person name="De Vos P."/>
            <person name="Vandamme P."/>
            <person name="Eisen J.A."/>
            <person name="Garrity G."/>
            <person name="Hugenholtz P."/>
            <person name="Kyrpides N.C."/>
        </authorList>
    </citation>
    <scope>NUCLEOTIDE SEQUENCE [LARGE SCALE GENOMIC DNA]</scope>
    <source>
        <strain evidence="14 15">RF6</strain>
    </source>
</reference>
<evidence type="ECO:0000256" key="1">
    <source>
        <dbReference type="ARBA" id="ARBA00001974"/>
    </source>
</evidence>
<dbReference type="Gene3D" id="1.20.58.100">
    <property type="entry name" value="Fumarate reductase/succinate dehydrogenase flavoprotein-like, C-terminal domain"/>
    <property type="match status" value="1"/>
</dbReference>
<dbReference type="Proteomes" id="UP000291832">
    <property type="component" value="Unassembled WGS sequence"/>
</dbReference>
<accession>A0A4Q7U8C2</accession>
<evidence type="ECO:0000313" key="14">
    <source>
        <dbReference type="EMBL" id="RZT68612.1"/>
    </source>
</evidence>
<evidence type="ECO:0000256" key="5">
    <source>
        <dbReference type="ARBA" id="ARBA00021901"/>
    </source>
</evidence>
<dbReference type="AlphaFoldDB" id="A0A4Q7U8C2"/>
<organism evidence="14 15">
    <name type="scientific">Leucobacter luti</name>
    <dbReference type="NCBI Taxonomy" id="340320"/>
    <lineage>
        <taxon>Bacteria</taxon>
        <taxon>Bacillati</taxon>
        <taxon>Actinomycetota</taxon>
        <taxon>Actinomycetes</taxon>
        <taxon>Micrococcales</taxon>
        <taxon>Microbacteriaceae</taxon>
        <taxon>Leucobacter</taxon>
    </lineage>
</organism>
<gene>
    <name evidence="14" type="ORF">EV139_0338</name>
</gene>
<dbReference type="Pfam" id="PF00890">
    <property type="entry name" value="FAD_binding_2"/>
    <property type="match status" value="1"/>
</dbReference>
<comment type="pathway">
    <text evidence="2">Cofactor biosynthesis; NAD(+) biosynthesis; iminoaspartate from L-aspartate (oxidase route): step 1/1.</text>
</comment>
<dbReference type="PRINTS" id="PR00368">
    <property type="entry name" value="FADPNR"/>
</dbReference>
<dbReference type="SUPFAM" id="SSF46977">
    <property type="entry name" value="Succinate dehydrogenase/fumarate reductase flavoprotein C-terminal domain"/>
    <property type="match status" value="1"/>
</dbReference>
<dbReference type="InterPro" id="IPR027477">
    <property type="entry name" value="Succ_DH/fumarate_Rdtase_cat_sf"/>
</dbReference>
<comment type="function">
    <text evidence="8">Catalyzes the oxidation of L-aspartate to iminoaspartate, the first step in the de novo biosynthesis of NAD(+).</text>
</comment>
<proteinExistence type="inferred from homology"/>
<dbReference type="FunFam" id="3.90.700.10:FF:000002">
    <property type="entry name" value="L-aspartate oxidase"/>
    <property type="match status" value="1"/>
</dbReference>
<dbReference type="InterPro" id="IPR030664">
    <property type="entry name" value="SdhA/FrdA/AprA"/>
</dbReference>
<dbReference type="GO" id="GO:0033765">
    <property type="term" value="F:steroid dehydrogenase activity, acting on the CH-CH group of donors"/>
    <property type="evidence" value="ECO:0007669"/>
    <property type="project" value="UniProtKB-ARBA"/>
</dbReference>
<comment type="similarity">
    <text evidence="3">Belongs to the FAD-dependent oxidoreductase 2 family. NadB subfamily.</text>
</comment>
<name>A0A4Q7U8C2_9MICO</name>
<evidence type="ECO:0000256" key="10">
    <source>
        <dbReference type="ARBA" id="ARBA00048305"/>
    </source>
</evidence>
<dbReference type="Gene3D" id="3.90.700.10">
    <property type="entry name" value="Succinate dehydrogenase/fumarate reductase flavoprotein, catalytic domain"/>
    <property type="match status" value="1"/>
</dbReference>
<evidence type="ECO:0000313" key="15">
    <source>
        <dbReference type="Proteomes" id="UP000291832"/>
    </source>
</evidence>
<protein>
    <recommendedName>
        <fullName evidence="5">L-aspartate oxidase</fullName>
        <ecNumber evidence="4">1.4.3.16</ecNumber>
    </recommendedName>
    <alternativeName>
        <fullName evidence="9">Quinolinate synthase B</fullName>
    </alternativeName>
</protein>
<dbReference type="PIRSF" id="PIRSF000171">
    <property type="entry name" value="SDHA_APRA_LASPO"/>
    <property type="match status" value="1"/>
</dbReference>
<evidence type="ECO:0000256" key="9">
    <source>
        <dbReference type="ARBA" id="ARBA00030386"/>
    </source>
</evidence>
<evidence type="ECO:0000256" key="7">
    <source>
        <dbReference type="ARBA" id="ARBA00023002"/>
    </source>
</evidence>
<dbReference type="PRINTS" id="PR00411">
    <property type="entry name" value="PNDRDTASEI"/>
</dbReference>
<evidence type="ECO:0000256" key="2">
    <source>
        <dbReference type="ARBA" id="ARBA00004950"/>
    </source>
</evidence>
<evidence type="ECO:0000259" key="13">
    <source>
        <dbReference type="Pfam" id="PF02910"/>
    </source>
</evidence>
<dbReference type="EMBL" id="SHKI01000002">
    <property type="protein sequence ID" value="RZT68612.1"/>
    <property type="molecule type" value="Genomic_DNA"/>
</dbReference>
<dbReference type="Pfam" id="PF02910">
    <property type="entry name" value="Succ_DH_flav_C"/>
    <property type="match status" value="1"/>
</dbReference>
<evidence type="ECO:0000256" key="6">
    <source>
        <dbReference type="ARBA" id="ARBA00022630"/>
    </source>
</evidence>
<feature type="active site" description="Proton acceptor" evidence="11">
    <location>
        <position position="292"/>
    </location>
</feature>
<dbReference type="SUPFAM" id="SSF51905">
    <property type="entry name" value="FAD/NAD(P)-binding domain"/>
    <property type="match status" value="1"/>
</dbReference>
<comment type="cofactor">
    <cofactor evidence="1">
        <name>FAD</name>
        <dbReference type="ChEBI" id="CHEBI:57692"/>
    </cofactor>
</comment>
<sequence length="587" mass="63315">MHTTPAADRPERLLSTSVLVIGTGGAGLRASIELAERGVQVLAVGKRRAHDAHTTLAAGGINAALGTMDPEDSWEQHAADTLRESYYLADPAIVEVVTKGAAEGIADLERWGMPFAREEDGRISQRFFGAHKYRRTAYAGDYTGLEIQRTLMRRAAELQVPIVDTIYITRLLTSAGRVFGAYGFDIVDGSPVVIHADAVILAAGGHTRIWRNTSSRRDENTGDSFRLAALAGGKIRDAELVQFHPSGILEPTEAAGLLVSEAARGEGGILRNALGERYMEKYDPERMELSTRDRVALASYTEIVEGRGTTNGGVFLDVSHLPREQILAKLPRVYRNLIDLQMLDITEEPIEIAPTAHYSMGGVWVRPEDHGTGVDGLYAIGEASSGLHGANRLGGNSLIELLVYGRITGADAAAYVSGITEVRRDPAAVAEARAEMAGLLTERGATSESPRRLQRALRDLMTEHAGVVRSEEGLTAGLAKLAVLEERVANVTAHPDIAGFDDLAHAFDLYGSLLAARATLECALERRETRGCHNRSDYPETSAELQGNFVWTPEGGATFEPLPEAPESFRALAYATADETVVGKLVE</sequence>
<dbReference type="GO" id="GO:0044281">
    <property type="term" value="P:small molecule metabolic process"/>
    <property type="evidence" value="ECO:0007669"/>
    <property type="project" value="UniProtKB-ARBA"/>
</dbReference>
<keyword evidence="15" id="KW-1185">Reference proteome</keyword>
<dbReference type="InterPro" id="IPR037099">
    <property type="entry name" value="Fum_R/Succ_DH_flav-like_C_sf"/>
</dbReference>
<dbReference type="SUPFAM" id="SSF56425">
    <property type="entry name" value="Succinate dehydrogenase/fumarate reductase flavoprotein, catalytic domain"/>
    <property type="match status" value="1"/>
</dbReference>
<evidence type="ECO:0000256" key="11">
    <source>
        <dbReference type="PIRSR" id="PIRSR000171-1"/>
    </source>
</evidence>
<dbReference type="GO" id="GO:0008734">
    <property type="term" value="F:L-aspartate oxidase activity"/>
    <property type="evidence" value="ECO:0007669"/>
    <property type="project" value="UniProtKB-EC"/>
</dbReference>
<evidence type="ECO:0000256" key="4">
    <source>
        <dbReference type="ARBA" id="ARBA00012173"/>
    </source>
</evidence>
<keyword evidence="6" id="KW-0285">Flavoprotein</keyword>
<dbReference type="PANTHER" id="PTHR11632:SF51">
    <property type="entry name" value="SUCCINATE DEHYDROGENASE [UBIQUINONE] FLAVOPROTEIN SUBUNIT, MITOCHONDRIAL"/>
    <property type="match status" value="1"/>
</dbReference>
<evidence type="ECO:0000256" key="8">
    <source>
        <dbReference type="ARBA" id="ARBA00029426"/>
    </source>
</evidence>
<comment type="caution">
    <text evidence="14">The sequence shown here is derived from an EMBL/GenBank/DDBJ whole genome shotgun (WGS) entry which is preliminary data.</text>
</comment>
<dbReference type="Gene3D" id="3.50.50.60">
    <property type="entry name" value="FAD/NAD(P)-binding domain"/>
    <property type="match status" value="1"/>
</dbReference>
<comment type="catalytic activity">
    <reaction evidence="10">
        <text>L-aspartate + O2 = iminosuccinate + H2O2</text>
        <dbReference type="Rhea" id="RHEA:25876"/>
        <dbReference type="ChEBI" id="CHEBI:15379"/>
        <dbReference type="ChEBI" id="CHEBI:16240"/>
        <dbReference type="ChEBI" id="CHEBI:29991"/>
        <dbReference type="ChEBI" id="CHEBI:77875"/>
        <dbReference type="EC" id="1.4.3.16"/>
    </reaction>
    <physiologicalReaction direction="left-to-right" evidence="10">
        <dbReference type="Rhea" id="RHEA:25877"/>
    </physiologicalReaction>
</comment>
<evidence type="ECO:0000259" key="12">
    <source>
        <dbReference type="Pfam" id="PF00890"/>
    </source>
</evidence>
<evidence type="ECO:0000256" key="3">
    <source>
        <dbReference type="ARBA" id="ARBA00008562"/>
    </source>
</evidence>
<dbReference type="InterPro" id="IPR003953">
    <property type="entry name" value="FAD-dep_OxRdtase_2_FAD-bd"/>
</dbReference>